<evidence type="ECO:0008006" key="3">
    <source>
        <dbReference type="Google" id="ProtNLM"/>
    </source>
</evidence>
<sequence>MLFACAADSYADRPQVMRARVIKQLQEIQTLFEQEQYAQVLAATTRLKDTDLPEYELWQVLTIEAYTHINLAANTAAIAILRQILTYDGLPQELRQNTLNTLVQLYMMEEQHSLALATADELIAVALAPEPGHAIFKGQALYYLERHEQALAEIDRALTLARDKSLPLLEPWLLLKNAALFELDRVADMIEVMRLLLTLYPKDRYITNLSALYSQLDMPEKQLTLLEPLYEQGGLSQAYHLISLASLYMALGTPYKAGKVLQQSLEEGRIEADFDNLDLLGKAWQLADERARAIDAYNAAAELSEGGDILVRIAHLHIAAGDWRRAEASLDRAFAKGDLSEPGNAHILRGMARFSQKKLPAARRAFIQAAKFSEAQLHAEQWLGYVDAEIKSRRSLPAVL</sequence>
<dbReference type="Proteomes" id="UP000319732">
    <property type="component" value="Unassembled WGS sequence"/>
</dbReference>
<dbReference type="SUPFAM" id="SSF48452">
    <property type="entry name" value="TPR-like"/>
    <property type="match status" value="2"/>
</dbReference>
<accession>A0A545SYZ1</accession>
<dbReference type="RefSeq" id="WP_142929096.1">
    <property type="nucleotide sequence ID" value="NZ_ML660103.1"/>
</dbReference>
<keyword evidence="2" id="KW-1185">Reference proteome</keyword>
<dbReference type="InterPro" id="IPR011990">
    <property type="entry name" value="TPR-like_helical_dom_sf"/>
</dbReference>
<organism evidence="1 2">
    <name type="scientific">Exilibacterium tricleocarpae</name>
    <dbReference type="NCBI Taxonomy" id="2591008"/>
    <lineage>
        <taxon>Bacteria</taxon>
        <taxon>Pseudomonadati</taxon>
        <taxon>Pseudomonadota</taxon>
        <taxon>Gammaproteobacteria</taxon>
        <taxon>Cellvibrionales</taxon>
        <taxon>Cellvibrionaceae</taxon>
        <taxon>Exilibacterium</taxon>
    </lineage>
</organism>
<gene>
    <name evidence="1" type="ORF">FKG94_22005</name>
</gene>
<comment type="caution">
    <text evidence="1">The sequence shown here is derived from an EMBL/GenBank/DDBJ whole genome shotgun (WGS) entry which is preliminary data.</text>
</comment>
<dbReference type="AlphaFoldDB" id="A0A545SYZ1"/>
<name>A0A545SYZ1_9GAMM</name>
<proteinExistence type="predicted"/>
<dbReference type="OrthoDB" id="6397696at2"/>
<evidence type="ECO:0000313" key="1">
    <source>
        <dbReference type="EMBL" id="TQV70192.1"/>
    </source>
</evidence>
<dbReference type="EMBL" id="VHSG01000025">
    <property type="protein sequence ID" value="TQV70192.1"/>
    <property type="molecule type" value="Genomic_DNA"/>
</dbReference>
<protein>
    <recommendedName>
        <fullName evidence="3">Tetratricopeptide repeat protein</fullName>
    </recommendedName>
</protein>
<evidence type="ECO:0000313" key="2">
    <source>
        <dbReference type="Proteomes" id="UP000319732"/>
    </source>
</evidence>
<reference evidence="1 2" key="1">
    <citation type="submission" date="2019-06" db="EMBL/GenBank/DDBJ databases">
        <title>Whole genome sequence for Cellvibrionaceae sp. R142.</title>
        <authorList>
            <person name="Wang G."/>
        </authorList>
    </citation>
    <scope>NUCLEOTIDE SEQUENCE [LARGE SCALE GENOMIC DNA]</scope>
    <source>
        <strain evidence="1 2">R142</strain>
    </source>
</reference>
<dbReference type="Gene3D" id="1.25.40.10">
    <property type="entry name" value="Tetratricopeptide repeat domain"/>
    <property type="match status" value="2"/>
</dbReference>